<accession>A0ABQ8BNF6</accession>
<sequence length="125" mass="14367">GESWNSAIENYCTVVSGHLTQIWILALAYLQIRYASLPVYREAVGSFEAPGDSDHSPCVVDFSTEEVRRKSTFKYFYFIETHPHFVSVLKSTWEEEVQFCRKLNKEDFGNIQPKASKAMHALKDV</sequence>
<reference evidence="1 2" key="1">
    <citation type="submission" date="2021-05" db="EMBL/GenBank/DDBJ databases">
        <title>Genome Assembly of Synthetic Allotetraploid Brassica napus Reveals Homoeologous Exchanges between Subgenomes.</title>
        <authorList>
            <person name="Davis J.T."/>
        </authorList>
    </citation>
    <scope>NUCLEOTIDE SEQUENCE [LARGE SCALE GENOMIC DNA]</scope>
    <source>
        <strain evidence="2">cv. Da-Ae</strain>
        <tissue evidence="1">Seedling</tissue>
    </source>
</reference>
<name>A0ABQ8BNF6_BRANA</name>
<feature type="non-terminal residue" evidence="1">
    <location>
        <position position="1"/>
    </location>
</feature>
<comment type="caution">
    <text evidence="1">The sequence shown here is derived from an EMBL/GenBank/DDBJ whole genome shotgun (WGS) entry which is preliminary data.</text>
</comment>
<protein>
    <submittedName>
        <fullName evidence="1">Uncharacterized protein</fullName>
    </submittedName>
</protein>
<evidence type="ECO:0000313" key="2">
    <source>
        <dbReference type="Proteomes" id="UP000824890"/>
    </source>
</evidence>
<organism evidence="1 2">
    <name type="scientific">Brassica napus</name>
    <name type="common">Rape</name>
    <dbReference type="NCBI Taxonomy" id="3708"/>
    <lineage>
        <taxon>Eukaryota</taxon>
        <taxon>Viridiplantae</taxon>
        <taxon>Streptophyta</taxon>
        <taxon>Embryophyta</taxon>
        <taxon>Tracheophyta</taxon>
        <taxon>Spermatophyta</taxon>
        <taxon>Magnoliopsida</taxon>
        <taxon>eudicotyledons</taxon>
        <taxon>Gunneridae</taxon>
        <taxon>Pentapetalae</taxon>
        <taxon>rosids</taxon>
        <taxon>malvids</taxon>
        <taxon>Brassicales</taxon>
        <taxon>Brassicaceae</taxon>
        <taxon>Brassiceae</taxon>
        <taxon>Brassica</taxon>
    </lineage>
</organism>
<evidence type="ECO:0000313" key="1">
    <source>
        <dbReference type="EMBL" id="KAH0906364.1"/>
    </source>
</evidence>
<gene>
    <name evidence="1" type="ORF">HID58_038191</name>
</gene>
<proteinExistence type="predicted"/>
<dbReference type="Proteomes" id="UP000824890">
    <property type="component" value="Unassembled WGS sequence"/>
</dbReference>
<keyword evidence="2" id="KW-1185">Reference proteome</keyword>
<dbReference type="EMBL" id="JAGKQM010000010">
    <property type="protein sequence ID" value="KAH0906364.1"/>
    <property type="molecule type" value="Genomic_DNA"/>
</dbReference>